<dbReference type="RefSeq" id="WP_089402622.1">
    <property type="nucleotide sequence ID" value="NZ_FZOH01000001.1"/>
</dbReference>
<dbReference type="Gene3D" id="3.40.50.2020">
    <property type="match status" value="1"/>
</dbReference>
<dbReference type="GO" id="GO:0004845">
    <property type="term" value="F:uracil phosphoribosyltransferase activity"/>
    <property type="evidence" value="ECO:0007669"/>
    <property type="project" value="UniProtKB-UniRule"/>
</dbReference>
<keyword evidence="6 15" id="KW-0328">Glycosyltransferase</keyword>
<evidence type="ECO:0000256" key="6">
    <source>
        <dbReference type="ARBA" id="ARBA00022676"/>
    </source>
</evidence>
<gene>
    <name evidence="15" type="ORF">SAMN04488107_0380</name>
</gene>
<dbReference type="InterPro" id="IPR000836">
    <property type="entry name" value="PRTase_dom"/>
</dbReference>
<dbReference type="OrthoDB" id="9781675at2"/>
<dbReference type="GO" id="GO:0006223">
    <property type="term" value="P:uracil salvage"/>
    <property type="evidence" value="ECO:0007669"/>
    <property type="project" value="InterPro"/>
</dbReference>
<evidence type="ECO:0000313" key="15">
    <source>
        <dbReference type="EMBL" id="SNR87456.1"/>
    </source>
</evidence>
<evidence type="ECO:0000256" key="4">
    <source>
        <dbReference type="ARBA" id="ARBA00011894"/>
    </source>
</evidence>
<name>A0A238ZVH8_9ACTN</name>
<evidence type="ECO:0000256" key="7">
    <source>
        <dbReference type="ARBA" id="ARBA00022679"/>
    </source>
</evidence>
<evidence type="ECO:0000313" key="16">
    <source>
        <dbReference type="Proteomes" id="UP000198386"/>
    </source>
</evidence>
<protein>
    <recommendedName>
        <fullName evidence="12 13">Uracil phosphoribosyltransferase</fullName>
        <ecNumber evidence="4 13">2.4.2.9</ecNumber>
    </recommendedName>
</protein>
<dbReference type="SUPFAM" id="SSF53271">
    <property type="entry name" value="PRTase-like"/>
    <property type="match status" value="1"/>
</dbReference>
<evidence type="ECO:0000256" key="11">
    <source>
        <dbReference type="ARBA" id="ARBA00056901"/>
    </source>
</evidence>
<evidence type="ECO:0000256" key="5">
    <source>
        <dbReference type="ARBA" id="ARBA00022533"/>
    </source>
</evidence>
<dbReference type="EMBL" id="FZOH01000001">
    <property type="protein sequence ID" value="SNR87456.1"/>
    <property type="molecule type" value="Genomic_DNA"/>
</dbReference>
<accession>A0A238ZVH8</accession>
<feature type="domain" description="Phosphoribosyltransferase" evidence="14">
    <location>
        <begin position="5"/>
        <end position="205"/>
    </location>
</feature>
<keyword evidence="16" id="KW-1185">Reference proteome</keyword>
<dbReference type="InterPro" id="IPR005765">
    <property type="entry name" value="UPRT"/>
</dbReference>
<comment type="similarity">
    <text evidence="3">Belongs to the UPRTase family.</text>
</comment>
<evidence type="ECO:0000259" key="14">
    <source>
        <dbReference type="Pfam" id="PF14681"/>
    </source>
</evidence>
<organism evidence="15 16">
    <name type="scientific">Geodermatophilus saharensis</name>
    <dbReference type="NCBI Taxonomy" id="1137994"/>
    <lineage>
        <taxon>Bacteria</taxon>
        <taxon>Bacillati</taxon>
        <taxon>Actinomycetota</taxon>
        <taxon>Actinomycetes</taxon>
        <taxon>Geodermatophilales</taxon>
        <taxon>Geodermatophilaceae</taxon>
        <taxon>Geodermatophilus</taxon>
    </lineage>
</organism>
<dbReference type="Proteomes" id="UP000198386">
    <property type="component" value="Unassembled WGS sequence"/>
</dbReference>
<dbReference type="NCBIfam" id="NF001097">
    <property type="entry name" value="PRK00129.1"/>
    <property type="match status" value="1"/>
</dbReference>
<dbReference type="InterPro" id="IPR050054">
    <property type="entry name" value="UPRTase/APRTase"/>
</dbReference>
<evidence type="ECO:0000256" key="2">
    <source>
        <dbReference type="ARBA" id="ARBA00005180"/>
    </source>
</evidence>
<evidence type="ECO:0000256" key="9">
    <source>
        <dbReference type="ARBA" id="ARBA00023134"/>
    </source>
</evidence>
<dbReference type="PANTHER" id="PTHR32315:SF4">
    <property type="entry name" value="URACIL PHOSPHORIBOSYLTRANSFERASE, CHLOROPLASTIC"/>
    <property type="match status" value="1"/>
</dbReference>
<comment type="pathway">
    <text evidence="2">Pyrimidine metabolism; UMP biosynthesis via salvage pathway; UMP from uracil: step 1/1.</text>
</comment>
<comment type="function">
    <text evidence="11">Catalyzes the conversion of uracil and 5-phospho-alpha-D-ribose 1-diphosphate (PRPP) to UMP and diphosphate.</text>
</comment>
<evidence type="ECO:0000256" key="1">
    <source>
        <dbReference type="ARBA" id="ARBA00001946"/>
    </source>
</evidence>
<dbReference type="AlphaFoldDB" id="A0A238ZVH8"/>
<keyword evidence="7 15" id="KW-0808">Transferase</keyword>
<evidence type="ECO:0000256" key="13">
    <source>
        <dbReference type="NCBIfam" id="TIGR01091"/>
    </source>
</evidence>
<keyword evidence="9" id="KW-0342">GTP-binding</keyword>
<dbReference type="EC" id="2.4.2.9" evidence="4 13"/>
<keyword evidence="5" id="KW-0021">Allosteric enzyme</keyword>
<keyword evidence="8" id="KW-0547">Nucleotide-binding</keyword>
<sequence>MQLTVVDHPLARARLSRMRDERTDNAAFRAALRELTQMLVYEATRDLQLAEEEITTPVTTTTGYRLAAPPLIVPVLRAGLGMADTAHGMLPESQMGFVGLARNEVTFRPEAYMASLPESLVGRHVFVLDPMLATGGSLVACCTLLTDRGATEITVLCALAAPAGLQRLEDSGLPLRVYTASVDEGLNDKAYIVPGLGDAGDRQFGAV</sequence>
<dbReference type="PANTHER" id="PTHR32315">
    <property type="entry name" value="ADENINE PHOSPHORIBOSYLTRANSFERASE"/>
    <property type="match status" value="1"/>
</dbReference>
<dbReference type="GO" id="GO:0005737">
    <property type="term" value="C:cytoplasm"/>
    <property type="evidence" value="ECO:0007669"/>
    <property type="project" value="UniProtKB-ARBA"/>
</dbReference>
<dbReference type="GO" id="GO:0005525">
    <property type="term" value="F:GTP binding"/>
    <property type="evidence" value="ECO:0007669"/>
    <property type="project" value="UniProtKB-KW"/>
</dbReference>
<evidence type="ECO:0000256" key="10">
    <source>
        <dbReference type="ARBA" id="ARBA00052919"/>
    </source>
</evidence>
<dbReference type="GO" id="GO:0044206">
    <property type="term" value="P:UMP salvage"/>
    <property type="evidence" value="ECO:0007669"/>
    <property type="project" value="UniProtKB-UniPathway"/>
</dbReference>
<comment type="cofactor">
    <cofactor evidence="1">
        <name>Mg(2+)</name>
        <dbReference type="ChEBI" id="CHEBI:18420"/>
    </cofactor>
</comment>
<evidence type="ECO:0000256" key="3">
    <source>
        <dbReference type="ARBA" id="ARBA00009516"/>
    </source>
</evidence>
<dbReference type="Pfam" id="PF14681">
    <property type="entry name" value="UPRTase"/>
    <property type="match status" value="1"/>
</dbReference>
<dbReference type="FunFam" id="3.40.50.2020:FF:000003">
    <property type="entry name" value="Uracil phosphoribosyltransferase"/>
    <property type="match status" value="1"/>
</dbReference>
<dbReference type="CDD" id="cd06223">
    <property type="entry name" value="PRTases_typeI"/>
    <property type="match status" value="1"/>
</dbReference>
<dbReference type="NCBIfam" id="TIGR01091">
    <property type="entry name" value="upp"/>
    <property type="match status" value="1"/>
</dbReference>
<comment type="catalytic activity">
    <reaction evidence="10">
        <text>UMP + diphosphate = 5-phospho-alpha-D-ribose 1-diphosphate + uracil</text>
        <dbReference type="Rhea" id="RHEA:13017"/>
        <dbReference type="ChEBI" id="CHEBI:17568"/>
        <dbReference type="ChEBI" id="CHEBI:33019"/>
        <dbReference type="ChEBI" id="CHEBI:57865"/>
        <dbReference type="ChEBI" id="CHEBI:58017"/>
        <dbReference type="EC" id="2.4.2.9"/>
    </reaction>
</comment>
<evidence type="ECO:0000256" key="12">
    <source>
        <dbReference type="ARBA" id="ARBA00072146"/>
    </source>
</evidence>
<evidence type="ECO:0000256" key="8">
    <source>
        <dbReference type="ARBA" id="ARBA00022741"/>
    </source>
</evidence>
<proteinExistence type="inferred from homology"/>
<reference evidence="16" key="1">
    <citation type="submission" date="2017-06" db="EMBL/GenBank/DDBJ databases">
        <authorList>
            <person name="Varghese N."/>
            <person name="Submissions S."/>
        </authorList>
    </citation>
    <scope>NUCLEOTIDE SEQUENCE [LARGE SCALE GENOMIC DNA]</scope>
    <source>
        <strain evidence="16">DSM 45423</strain>
    </source>
</reference>
<dbReference type="UniPathway" id="UPA00574">
    <property type="reaction ID" value="UER00636"/>
</dbReference>
<dbReference type="InterPro" id="IPR029057">
    <property type="entry name" value="PRTase-like"/>
</dbReference>